<feature type="compositionally biased region" description="Basic and acidic residues" evidence="1">
    <location>
        <begin position="63"/>
        <end position="73"/>
    </location>
</feature>
<accession>A0A5E4QBX4</accession>
<gene>
    <name evidence="2" type="ORF">LSINAPIS_LOCUS7419</name>
</gene>
<proteinExistence type="predicted"/>
<reference evidence="2 3" key="1">
    <citation type="submission" date="2017-07" db="EMBL/GenBank/DDBJ databases">
        <authorList>
            <person name="Talla V."/>
            <person name="Backstrom N."/>
        </authorList>
    </citation>
    <scope>NUCLEOTIDE SEQUENCE [LARGE SCALE GENOMIC DNA]</scope>
</reference>
<sequence length="73" mass="8345">MQPCRANVSLLEEDIWREQQCGAHDDTPYGGELFHWRAHRDDTEPCALTCRGTPQHSGLKPEPCLHLDSMDQN</sequence>
<evidence type="ECO:0000313" key="3">
    <source>
        <dbReference type="Proteomes" id="UP000324832"/>
    </source>
</evidence>
<protein>
    <submittedName>
        <fullName evidence="2">Uncharacterized protein</fullName>
    </submittedName>
</protein>
<dbReference type="EMBL" id="FZQP02002448">
    <property type="protein sequence ID" value="VVC95777.1"/>
    <property type="molecule type" value="Genomic_DNA"/>
</dbReference>
<feature type="region of interest" description="Disordered" evidence="1">
    <location>
        <begin position="54"/>
        <end position="73"/>
    </location>
</feature>
<dbReference type="AlphaFoldDB" id="A0A5E4QBX4"/>
<evidence type="ECO:0000256" key="1">
    <source>
        <dbReference type="SAM" id="MobiDB-lite"/>
    </source>
</evidence>
<evidence type="ECO:0000313" key="2">
    <source>
        <dbReference type="EMBL" id="VVC95777.1"/>
    </source>
</evidence>
<keyword evidence="3" id="KW-1185">Reference proteome</keyword>
<dbReference type="Proteomes" id="UP000324832">
    <property type="component" value="Unassembled WGS sequence"/>
</dbReference>
<organism evidence="2 3">
    <name type="scientific">Leptidea sinapis</name>
    <dbReference type="NCBI Taxonomy" id="189913"/>
    <lineage>
        <taxon>Eukaryota</taxon>
        <taxon>Metazoa</taxon>
        <taxon>Ecdysozoa</taxon>
        <taxon>Arthropoda</taxon>
        <taxon>Hexapoda</taxon>
        <taxon>Insecta</taxon>
        <taxon>Pterygota</taxon>
        <taxon>Neoptera</taxon>
        <taxon>Endopterygota</taxon>
        <taxon>Lepidoptera</taxon>
        <taxon>Glossata</taxon>
        <taxon>Ditrysia</taxon>
        <taxon>Papilionoidea</taxon>
        <taxon>Pieridae</taxon>
        <taxon>Dismorphiinae</taxon>
        <taxon>Leptidea</taxon>
    </lineage>
</organism>
<name>A0A5E4QBX4_9NEOP</name>